<organism evidence="1 2">
    <name type="scientific">Panagrolaimus sp. JU765</name>
    <dbReference type="NCBI Taxonomy" id="591449"/>
    <lineage>
        <taxon>Eukaryota</taxon>
        <taxon>Metazoa</taxon>
        <taxon>Ecdysozoa</taxon>
        <taxon>Nematoda</taxon>
        <taxon>Chromadorea</taxon>
        <taxon>Rhabditida</taxon>
        <taxon>Tylenchina</taxon>
        <taxon>Panagrolaimomorpha</taxon>
        <taxon>Panagrolaimoidea</taxon>
        <taxon>Panagrolaimidae</taxon>
        <taxon>Panagrolaimus</taxon>
    </lineage>
</organism>
<proteinExistence type="predicted"/>
<evidence type="ECO:0000313" key="1">
    <source>
        <dbReference type="Proteomes" id="UP000887576"/>
    </source>
</evidence>
<evidence type="ECO:0000313" key="2">
    <source>
        <dbReference type="WBParaSite" id="JU765_v2.g14118.t1"/>
    </source>
</evidence>
<sequence>MSWNRQMAFDPSIGGQPKLIEQLCLAKEMGFSENEIIAALEMNNTNSKSKCYNPFNDTSEMIDKLTLVQKHKNAPETTDHPPRYLNDSNDQRLRYIDRYRRSDDSDSSSSSCTSNNHGNCAENNNTSLKFPPHWTSTTLTPRTTSVNRSASFTNALGYTSGYSSALRRPKSYLSTLSTSTTDRDSLERKLTELCSEHEELKIMIERKDEIIDEQHHKLEEMNDINERYEIIQEKLNKTDDDLKKCRCENAAMEREILRLKNPEKTIKEMENEIIQLRQENREYREKQSTLVCTTCMDHPRNVLYMPCLHFICCSNCAYNSDTCSICRTRIMGKVEVYQ</sequence>
<dbReference type="Proteomes" id="UP000887576">
    <property type="component" value="Unplaced"/>
</dbReference>
<reference evidence="2" key="1">
    <citation type="submission" date="2025-08" db="UniProtKB">
        <authorList>
            <consortium name="WormBaseParasite"/>
        </authorList>
    </citation>
    <scope>IDENTIFICATION</scope>
</reference>
<name>A0AC34Q8M0_9BILA</name>
<accession>A0AC34Q8M0</accession>
<protein>
    <submittedName>
        <fullName evidence="2">RING-type domain-containing protein</fullName>
    </submittedName>
</protein>
<dbReference type="WBParaSite" id="JU765_v2.g14118.t1">
    <property type="protein sequence ID" value="JU765_v2.g14118.t1"/>
    <property type="gene ID" value="JU765_v2.g14118"/>
</dbReference>